<dbReference type="Gene3D" id="1.25.40.20">
    <property type="entry name" value="Ankyrin repeat-containing domain"/>
    <property type="match status" value="3"/>
</dbReference>
<evidence type="ECO:0000259" key="5">
    <source>
        <dbReference type="PROSITE" id="PS50089"/>
    </source>
</evidence>
<dbReference type="GO" id="GO:0008270">
    <property type="term" value="F:zinc ion binding"/>
    <property type="evidence" value="ECO:0007669"/>
    <property type="project" value="UniProtKB-KW"/>
</dbReference>
<protein>
    <recommendedName>
        <fullName evidence="5">RING-type domain-containing protein</fullName>
    </recommendedName>
</protein>
<keyword evidence="1 4" id="KW-0479">Metal-binding</keyword>
<dbReference type="Pfam" id="PF13857">
    <property type="entry name" value="Ank_5"/>
    <property type="match status" value="1"/>
</dbReference>
<comment type="caution">
    <text evidence="6">The sequence shown here is derived from an EMBL/GenBank/DDBJ whole genome shotgun (WGS) entry which is preliminary data.</text>
</comment>
<feature type="repeat" description="ANK" evidence="3">
    <location>
        <begin position="176"/>
        <end position="200"/>
    </location>
</feature>
<dbReference type="SUPFAM" id="SSF48403">
    <property type="entry name" value="Ankyrin repeat"/>
    <property type="match status" value="1"/>
</dbReference>
<feature type="repeat" description="ANK" evidence="3">
    <location>
        <begin position="7"/>
        <end position="39"/>
    </location>
</feature>
<dbReference type="InterPro" id="IPR036770">
    <property type="entry name" value="Ankyrin_rpt-contain_sf"/>
</dbReference>
<dbReference type="Pfam" id="PF13920">
    <property type="entry name" value="zf-C3HC4_3"/>
    <property type="match status" value="2"/>
</dbReference>
<dbReference type="Proteomes" id="UP001558652">
    <property type="component" value="Unassembled WGS sequence"/>
</dbReference>
<evidence type="ECO:0000256" key="4">
    <source>
        <dbReference type="PROSITE-ProRule" id="PRU00175"/>
    </source>
</evidence>
<keyword evidence="2" id="KW-0862">Zinc</keyword>
<dbReference type="PRINTS" id="PR01415">
    <property type="entry name" value="ANKYRIN"/>
</dbReference>
<sequence length="476" mass="52407">QVDSKSGNKTCLHVASHEGHVSLVKWLLSVGASLSEADNEGDTALHYAAFGNKSDVMELLLERGADVNAVNKSLCSALHVSVSKGHIECVRILLRADCDVNLQDQMGDTCLHDAIGNEFDEAVDLLLVQTTPGVDLTLKNKRGFNALHHAVLKGNTAATVKLIDRARQLVDVKKDDGFAALHLACLNGHRAVADALLTVGLATIDIVNNKRQTPLMLAVSQGHAAVVELLVKCGADLTLVDEDGDTPLHMTLIKRASVSMTHVNRHEAPSIYTVSWGRRFLQNLTTQSKKERDISNRMMAIACYLVQEGCPLDTKNNKEKTPLDLVASTHIPNLLKRYFTIVSREKKSERRPVECSVCSELSDGNTILEPCGHRVACEDCTSRLKKCLKCSRMIARRLTPDGRTVPYKSRQPSAECLRYLETKIAEIEEAHCCSICMERRKNVAFLCGHGACDKCSATLRTCHMCRKTITTKINLY</sequence>
<feature type="domain" description="RING-type" evidence="5">
    <location>
        <begin position="355"/>
        <end position="391"/>
    </location>
</feature>
<keyword evidence="3" id="KW-0040">ANK repeat</keyword>
<dbReference type="PANTHER" id="PTHR24202">
    <property type="entry name" value="E3 UBIQUITIN-PROTEIN LIGASE MIB2"/>
    <property type="match status" value="1"/>
</dbReference>
<feature type="repeat" description="ANK" evidence="3">
    <location>
        <begin position="210"/>
        <end position="242"/>
    </location>
</feature>
<dbReference type="PANTHER" id="PTHR24202:SF4">
    <property type="entry name" value="E3 UBIQUITIN-PROTEIN LIGASE MIB2-RELATED"/>
    <property type="match status" value="1"/>
</dbReference>
<dbReference type="CDD" id="cd16520">
    <property type="entry name" value="RING-HC_MIBs-like"/>
    <property type="match status" value="1"/>
</dbReference>
<dbReference type="SMART" id="SM00184">
    <property type="entry name" value="RING"/>
    <property type="match status" value="2"/>
</dbReference>
<evidence type="ECO:0000256" key="3">
    <source>
        <dbReference type="PROSITE-ProRule" id="PRU00023"/>
    </source>
</evidence>
<name>A0ABD0Y060_9HEMI</name>
<dbReference type="AlphaFoldDB" id="A0ABD0Y060"/>
<dbReference type="SMART" id="SM00248">
    <property type="entry name" value="ANK"/>
    <property type="match status" value="8"/>
</dbReference>
<dbReference type="InterPro" id="IPR001841">
    <property type="entry name" value="Znf_RING"/>
</dbReference>
<organism evidence="6 7">
    <name type="scientific">Ranatra chinensis</name>
    <dbReference type="NCBI Taxonomy" id="642074"/>
    <lineage>
        <taxon>Eukaryota</taxon>
        <taxon>Metazoa</taxon>
        <taxon>Ecdysozoa</taxon>
        <taxon>Arthropoda</taxon>
        <taxon>Hexapoda</taxon>
        <taxon>Insecta</taxon>
        <taxon>Pterygota</taxon>
        <taxon>Neoptera</taxon>
        <taxon>Paraneoptera</taxon>
        <taxon>Hemiptera</taxon>
        <taxon>Heteroptera</taxon>
        <taxon>Panheteroptera</taxon>
        <taxon>Nepomorpha</taxon>
        <taxon>Nepidae</taxon>
        <taxon>Ranatrinae</taxon>
        <taxon>Ranatra</taxon>
    </lineage>
</organism>
<evidence type="ECO:0000313" key="7">
    <source>
        <dbReference type="Proteomes" id="UP001558652"/>
    </source>
</evidence>
<keyword evidence="7" id="KW-1185">Reference proteome</keyword>
<proteinExistence type="predicted"/>
<dbReference type="Gene3D" id="3.30.40.10">
    <property type="entry name" value="Zinc/RING finger domain, C3HC4 (zinc finger)"/>
    <property type="match status" value="2"/>
</dbReference>
<dbReference type="InterPro" id="IPR002110">
    <property type="entry name" value="Ankyrin_rpt"/>
</dbReference>
<feature type="non-terminal residue" evidence="6">
    <location>
        <position position="1"/>
    </location>
</feature>
<dbReference type="Pfam" id="PF12796">
    <property type="entry name" value="Ank_2"/>
    <property type="match status" value="2"/>
</dbReference>
<dbReference type="EMBL" id="JBFDAA010000017">
    <property type="protein sequence ID" value="KAL1116547.1"/>
    <property type="molecule type" value="Genomic_DNA"/>
</dbReference>
<feature type="repeat" description="ANK" evidence="3">
    <location>
        <begin position="73"/>
        <end position="105"/>
    </location>
</feature>
<gene>
    <name evidence="6" type="ORF">AAG570_005019</name>
</gene>
<feature type="domain" description="RING-type" evidence="5">
    <location>
        <begin position="433"/>
        <end position="466"/>
    </location>
</feature>
<feature type="repeat" description="ANK" evidence="3">
    <location>
        <begin position="40"/>
        <end position="72"/>
    </location>
</feature>
<dbReference type="InterPro" id="IPR013083">
    <property type="entry name" value="Znf_RING/FYVE/PHD"/>
</dbReference>
<accession>A0ABD0Y060</accession>
<evidence type="ECO:0000313" key="6">
    <source>
        <dbReference type="EMBL" id="KAL1116547.1"/>
    </source>
</evidence>
<evidence type="ECO:0000256" key="1">
    <source>
        <dbReference type="ARBA" id="ARBA00022771"/>
    </source>
</evidence>
<evidence type="ECO:0000256" key="2">
    <source>
        <dbReference type="ARBA" id="ARBA00022833"/>
    </source>
</evidence>
<dbReference type="PROSITE" id="PS50297">
    <property type="entry name" value="ANK_REP_REGION"/>
    <property type="match status" value="5"/>
</dbReference>
<keyword evidence="1 4" id="KW-0863">Zinc-finger</keyword>
<reference evidence="6 7" key="1">
    <citation type="submission" date="2024-07" db="EMBL/GenBank/DDBJ databases">
        <title>Chromosome-level genome assembly of the water stick insect Ranatra chinensis (Heteroptera: Nepidae).</title>
        <authorList>
            <person name="Liu X."/>
        </authorList>
    </citation>
    <scope>NUCLEOTIDE SEQUENCE [LARGE SCALE GENOMIC DNA]</scope>
    <source>
        <strain evidence="6">Cailab_2021Rc</strain>
        <tissue evidence="6">Muscle</tissue>
    </source>
</reference>
<dbReference type="FunFam" id="3.30.40.10:FF:000393">
    <property type="entry name" value="CLUMA_CG014158, isoform A"/>
    <property type="match status" value="1"/>
</dbReference>
<dbReference type="PROSITE" id="PS50089">
    <property type="entry name" value="ZF_RING_2"/>
    <property type="match status" value="2"/>
</dbReference>
<dbReference type="PROSITE" id="PS50088">
    <property type="entry name" value="ANK_REPEAT"/>
    <property type="match status" value="5"/>
</dbReference>